<name>A0ABU7S0E5_9ACTN</name>
<keyword evidence="3" id="KW-1185">Reference proteome</keyword>
<comment type="caution">
    <text evidence="2">The sequence shown here is derived from an EMBL/GenBank/DDBJ whole genome shotgun (WGS) entry which is preliminary data.</text>
</comment>
<protein>
    <submittedName>
        <fullName evidence="2">Zinc ribbon domain-containing protein</fullName>
    </submittedName>
</protein>
<evidence type="ECO:0000313" key="3">
    <source>
        <dbReference type="Proteomes" id="UP001332243"/>
    </source>
</evidence>
<feature type="domain" description="Recombinase zinc beta ribbon" evidence="1">
    <location>
        <begin position="15"/>
        <end position="66"/>
    </location>
</feature>
<dbReference type="Pfam" id="PF13408">
    <property type="entry name" value="Zn_ribbon_recom"/>
    <property type="match status" value="1"/>
</dbReference>
<proteinExistence type="predicted"/>
<dbReference type="EMBL" id="JAZGQK010000026">
    <property type="protein sequence ID" value="MEE6262219.1"/>
    <property type="molecule type" value="Genomic_DNA"/>
</dbReference>
<evidence type="ECO:0000259" key="1">
    <source>
        <dbReference type="Pfam" id="PF13408"/>
    </source>
</evidence>
<dbReference type="Proteomes" id="UP001332243">
    <property type="component" value="Unassembled WGS sequence"/>
</dbReference>
<dbReference type="InterPro" id="IPR025827">
    <property type="entry name" value="Zn_ribbon_recom_dom"/>
</dbReference>
<accession>A0ABU7S0E5</accession>
<reference evidence="2 3" key="1">
    <citation type="submission" date="2024-01" db="EMBL/GenBank/DDBJ databases">
        <title>Genome insights into Plantactinospora sonchi sp. nov.</title>
        <authorList>
            <person name="Wang L."/>
        </authorList>
    </citation>
    <scope>NUCLEOTIDE SEQUENCE [LARGE SCALE GENOMIC DNA]</scope>
    <source>
        <strain evidence="2 3">NEAU-QY2</strain>
    </source>
</reference>
<gene>
    <name evidence="2" type="ORF">V1633_27415</name>
</gene>
<dbReference type="RefSeq" id="WP_331217150.1">
    <property type="nucleotide sequence ID" value="NZ_JAZGQK010000026.1"/>
</dbReference>
<sequence length="107" mass="12224">MDFPIVQRATPGRYLLRGLLCCGPCDELLIPSFSSSGRRYYGCPKRRCPRPWIPAEQTEQLVWAHVTARYGEAARDVPNDQRPAILVAVLTRVSIGLRVADLEYHWR</sequence>
<evidence type="ECO:0000313" key="2">
    <source>
        <dbReference type="EMBL" id="MEE6262219.1"/>
    </source>
</evidence>
<organism evidence="2 3">
    <name type="scientific">Plantactinospora sonchi</name>
    <dbReference type="NCBI Taxonomy" id="1544735"/>
    <lineage>
        <taxon>Bacteria</taxon>
        <taxon>Bacillati</taxon>
        <taxon>Actinomycetota</taxon>
        <taxon>Actinomycetes</taxon>
        <taxon>Micromonosporales</taxon>
        <taxon>Micromonosporaceae</taxon>
        <taxon>Plantactinospora</taxon>
    </lineage>
</organism>